<evidence type="ECO:0000256" key="5">
    <source>
        <dbReference type="ARBA" id="ARBA00034496"/>
    </source>
</evidence>
<dbReference type="InterPro" id="IPR001486">
    <property type="entry name" value="Hemoglobin_trunc"/>
</dbReference>
<feature type="region of interest" description="Disordered" evidence="6">
    <location>
        <begin position="1"/>
        <end position="22"/>
    </location>
</feature>
<dbReference type="GO" id="GO:0019825">
    <property type="term" value="F:oxygen binding"/>
    <property type="evidence" value="ECO:0007669"/>
    <property type="project" value="InterPro"/>
</dbReference>
<evidence type="ECO:0000256" key="2">
    <source>
        <dbReference type="ARBA" id="ARBA00022617"/>
    </source>
</evidence>
<keyword evidence="1" id="KW-0813">Transport</keyword>
<dbReference type="PANTHER" id="PTHR47366">
    <property type="entry name" value="TWO-ON-TWO HEMOGLOBIN-3"/>
    <property type="match status" value="1"/>
</dbReference>
<keyword evidence="3" id="KW-0479">Metal-binding</keyword>
<evidence type="ECO:0000256" key="6">
    <source>
        <dbReference type="SAM" id="MobiDB-lite"/>
    </source>
</evidence>
<dbReference type="Pfam" id="PF01152">
    <property type="entry name" value="Bac_globin"/>
    <property type="match status" value="1"/>
</dbReference>
<proteinExistence type="inferred from homology"/>
<dbReference type="Gene3D" id="1.10.490.10">
    <property type="entry name" value="Globins"/>
    <property type="match status" value="1"/>
</dbReference>
<sequence>MSEAVQAKPTLSSADGGSANPHYQRIGGEAAVRALVEAFYEEMDGREQARGIRNMHPADLSAIKTTLVRYLSEWLGGPALYSTERGHPRLRKRHLPFAIGQAEVDAWMACMRAALTRCVTDPELQQTLALAFQRTADFIRNDFGSTHLPHPHGKPHDPHH</sequence>
<comment type="similarity">
    <text evidence="5">Belongs to the truncated hemoglobin family. Group II subfamily.</text>
</comment>
<reference evidence="8" key="1">
    <citation type="submission" date="2016-10" db="EMBL/GenBank/DDBJ databases">
        <authorList>
            <person name="Varghese N."/>
            <person name="Submissions S."/>
        </authorList>
    </citation>
    <scope>NUCLEOTIDE SEQUENCE [LARGE SCALE GENOMIC DNA]</scope>
    <source>
        <strain evidence="8">DSM 25927</strain>
    </source>
</reference>
<evidence type="ECO:0000256" key="1">
    <source>
        <dbReference type="ARBA" id="ARBA00022448"/>
    </source>
</evidence>
<dbReference type="AlphaFoldDB" id="A0A1H9IMF5"/>
<protein>
    <submittedName>
        <fullName evidence="7">Hemoglobin</fullName>
    </submittedName>
</protein>
<dbReference type="InterPro" id="IPR009050">
    <property type="entry name" value="Globin-like_sf"/>
</dbReference>
<accession>A0A1H9IMF5</accession>
<evidence type="ECO:0000313" key="8">
    <source>
        <dbReference type="Proteomes" id="UP000199233"/>
    </source>
</evidence>
<keyword evidence="2" id="KW-0349">Heme</keyword>
<evidence type="ECO:0000313" key="7">
    <source>
        <dbReference type="EMBL" id="SEQ75921.1"/>
    </source>
</evidence>
<dbReference type="CDD" id="cd14773">
    <property type="entry name" value="TrHb2_PhHbO-like_O"/>
    <property type="match status" value="1"/>
</dbReference>
<dbReference type="GO" id="GO:0046872">
    <property type="term" value="F:metal ion binding"/>
    <property type="evidence" value="ECO:0007669"/>
    <property type="project" value="UniProtKB-KW"/>
</dbReference>
<dbReference type="InterPro" id="IPR044203">
    <property type="entry name" value="GlbO/GLB3-like"/>
</dbReference>
<name>A0A1H9IMF5_9GAMM</name>
<organism evidence="7 8">
    <name type="scientific">Solimonas aquatica</name>
    <dbReference type="NCBI Taxonomy" id="489703"/>
    <lineage>
        <taxon>Bacteria</taxon>
        <taxon>Pseudomonadati</taxon>
        <taxon>Pseudomonadota</taxon>
        <taxon>Gammaproteobacteria</taxon>
        <taxon>Nevskiales</taxon>
        <taxon>Nevskiaceae</taxon>
        <taxon>Solimonas</taxon>
    </lineage>
</organism>
<dbReference type="InterPro" id="IPR012292">
    <property type="entry name" value="Globin/Proto"/>
</dbReference>
<keyword evidence="4" id="KW-0408">Iron</keyword>
<dbReference type="OrthoDB" id="9790913at2"/>
<dbReference type="EMBL" id="FOFS01000010">
    <property type="protein sequence ID" value="SEQ75921.1"/>
    <property type="molecule type" value="Genomic_DNA"/>
</dbReference>
<dbReference type="Proteomes" id="UP000199233">
    <property type="component" value="Unassembled WGS sequence"/>
</dbReference>
<dbReference type="RefSeq" id="WP_093287341.1">
    <property type="nucleotide sequence ID" value="NZ_FOFS01000010.1"/>
</dbReference>
<evidence type="ECO:0000256" key="4">
    <source>
        <dbReference type="ARBA" id="ARBA00023004"/>
    </source>
</evidence>
<dbReference type="SUPFAM" id="SSF46458">
    <property type="entry name" value="Globin-like"/>
    <property type="match status" value="1"/>
</dbReference>
<dbReference type="GO" id="GO:0020037">
    <property type="term" value="F:heme binding"/>
    <property type="evidence" value="ECO:0007669"/>
    <property type="project" value="InterPro"/>
</dbReference>
<dbReference type="STRING" id="489703.SAMN04488038_110105"/>
<gene>
    <name evidence="7" type="ORF">SAMN04488038_110105</name>
</gene>
<dbReference type="PANTHER" id="PTHR47366:SF1">
    <property type="entry name" value="TWO-ON-TWO HEMOGLOBIN-3"/>
    <property type="match status" value="1"/>
</dbReference>
<keyword evidence="8" id="KW-1185">Reference proteome</keyword>
<evidence type="ECO:0000256" key="3">
    <source>
        <dbReference type="ARBA" id="ARBA00022723"/>
    </source>
</evidence>
<dbReference type="GO" id="GO:0005344">
    <property type="term" value="F:oxygen carrier activity"/>
    <property type="evidence" value="ECO:0007669"/>
    <property type="project" value="InterPro"/>
</dbReference>